<sequence length="222" mass="24770">MATFLAKLAGVSGALGASGLGGYGIYKAFFQKISIKEAILSYETKDSTYSFLPEHSSSWGAIKTEYAKETSRDKPTKDGVTISQDNLPRWCATAVKDDFLGKEDAKYQSILRWCYLNTNSFSQQVESKGRELIKDASSSEGNPSSAWKSSWKDKYKSKKDDPSWRITDVDTSDNLNGEDEGKGATALKAWCEKKKNIFMYTEEARSDFKKFFKFCTAAKGAH</sequence>
<reference evidence="2 3" key="1">
    <citation type="journal article" date="2011" name="J. Bacteriol.">
        <title>Complete genome sequence of Mycoplasma haemofelis, a hemotropic mycoplasma.</title>
        <authorList>
            <person name="Barker E.N."/>
            <person name="Helps C.R."/>
            <person name="Peters I.R."/>
            <person name="Darby A.C."/>
            <person name="Radford A.D."/>
            <person name="Tasker S."/>
        </authorList>
    </citation>
    <scope>NUCLEOTIDE SEQUENCE [LARGE SCALE GENOMIC DNA]</scope>
    <source>
        <strain evidence="2 3">Langford 1</strain>
    </source>
</reference>
<protein>
    <submittedName>
        <fullName evidence="2">Uncharacterized protein</fullName>
    </submittedName>
</protein>
<gene>
    <name evidence="2" type="ordered locus">HF1_05650</name>
</gene>
<accession>E8ZHF2</accession>
<evidence type="ECO:0000313" key="2">
    <source>
        <dbReference type="EMBL" id="CBY92573.1"/>
    </source>
</evidence>
<dbReference type="EMBL" id="FR773153">
    <property type="protein sequence ID" value="CBY92573.1"/>
    <property type="molecule type" value="Genomic_DNA"/>
</dbReference>
<feature type="compositionally biased region" description="Basic and acidic residues" evidence="1">
    <location>
        <begin position="150"/>
        <end position="163"/>
    </location>
</feature>
<dbReference type="KEGG" id="mha:HF1_05650"/>
<dbReference type="OrthoDB" id="9831393at2"/>
<feature type="region of interest" description="Disordered" evidence="1">
    <location>
        <begin position="132"/>
        <end position="181"/>
    </location>
</feature>
<name>E8ZHF2_MYCHL</name>
<evidence type="ECO:0000256" key="1">
    <source>
        <dbReference type="SAM" id="MobiDB-lite"/>
    </source>
</evidence>
<dbReference type="AlphaFoldDB" id="E8ZHF2"/>
<proteinExistence type="predicted"/>
<keyword evidence="3" id="KW-1185">Reference proteome</keyword>
<dbReference type="HOGENOM" id="CLU_098620_4_0_14"/>
<evidence type="ECO:0000313" key="3">
    <source>
        <dbReference type="Proteomes" id="UP000008637"/>
    </source>
</evidence>
<dbReference type="Proteomes" id="UP000008637">
    <property type="component" value="Chromosome"/>
</dbReference>
<organism evidence="2 3">
    <name type="scientific">Mycoplasma haemofelis (strain Langford 1)</name>
    <name type="common">Haemobartonella felis</name>
    <dbReference type="NCBI Taxonomy" id="941640"/>
    <lineage>
        <taxon>Bacteria</taxon>
        <taxon>Bacillati</taxon>
        <taxon>Mycoplasmatota</taxon>
        <taxon>Mollicutes</taxon>
        <taxon>Mycoplasmataceae</taxon>
        <taxon>Mycoplasma</taxon>
    </lineage>
</organism>